<feature type="chain" id="PRO_5037862061" evidence="8">
    <location>
        <begin position="28"/>
        <end position="375"/>
    </location>
</feature>
<dbReference type="PANTHER" id="PTHR43806">
    <property type="entry name" value="PEPTIDASE S8"/>
    <property type="match status" value="1"/>
</dbReference>
<gene>
    <name evidence="10" type="ORF">Aco04nite_60950</name>
</gene>
<dbReference type="GO" id="GO:0006508">
    <property type="term" value="P:proteolysis"/>
    <property type="evidence" value="ECO:0007669"/>
    <property type="project" value="UniProtKB-KW"/>
</dbReference>
<proteinExistence type="inferred from homology"/>
<keyword evidence="7" id="KW-0812">Transmembrane</keyword>
<dbReference type="InterPro" id="IPR023827">
    <property type="entry name" value="Peptidase_S8_Asp-AS"/>
</dbReference>
<dbReference type="InterPro" id="IPR022398">
    <property type="entry name" value="Peptidase_S8_His-AS"/>
</dbReference>
<evidence type="ECO:0000256" key="7">
    <source>
        <dbReference type="SAM" id="Phobius"/>
    </source>
</evidence>
<dbReference type="InterPro" id="IPR000209">
    <property type="entry name" value="Peptidase_S8/S53_dom"/>
</dbReference>
<dbReference type="Proteomes" id="UP000680865">
    <property type="component" value="Unassembled WGS sequence"/>
</dbReference>
<sequence>MIRRLSAALAVALAFAGAAVFGSPAYAGGIRDEQWHLTYLKIAEAQRISSGKGVVVAVIDTGVNDHPDLAGSLLNGADFVVRGGSGQNDPEGHGTAVAGLIAAHGKGGNGALGIAPDAEILPVRVMRKGLDYIDIGSGVDYAISHGAKVINISLAVNGVDPKALAAVAKAAKADVVIIAGVGNRPEATSVMAPAKLPGVVGVGATDKSGELAKVSVTGSGVDIAAPGVDIASISNDGIYIDNADGTSYSSAIVSGAAALLRSKYPEMSAKEVVERLESTAVDKGAPGVDDKYGHGVLDIVAALEAGGPGGSAPSASATTSASDPSAGASGSAALPEAENSSGSGSGLLIGGVVLVILLGAGALFFVLRARSRSTS</sequence>
<keyword evidence="11" id="KW-1185">Reference proteome</keyword>
<feature type="region of interest" description="Disordered" evidence="6">
    <location>
        <begin position="310"/>
        <end position="341"/>
    </location>
</feature>
<evidence type="ECO:0000256" key="4">
    <source>
        <dbReference type="ARBA" id="ARBA00022825"/>
    </source>
</evidence>
<evidence type="ECO:0000256" key="8">
    <source>
        <dbReference type="SAM" id="SignalP"/>
    </source>
</evidence>
<dbReference type="RefSeq" id="WP_213000643.1">
    <property type="nucleotide sequence ID" value="NZ_BAAATW010000001.1"/>
</dbReference>
<keyword evidence="7" id="KW-0472">Membrane</keyword>
<dbReference type="PROSITE" id="PS51892">
    <property type="entry name" value="SUBTILASE"/>
    <property type="match status" value="1"/>
</dbReference>
<evidence type="ECO:0000259" key="9">
    <source>
        <dbReference type="Pfam" id="PF00082"/>
    </source>
</evidence>
<dbReference type="InterPro" id="IPR050131">
    <property type="entry name" value="Peptidase_S8_subtilisin-like"/>
</dbReference>
<feature type="domain" description="Peptidase S8/S53" evidence="9">
    <location>
        <begin position="51"/>
        <end position="295"/>
    </location>
</feature>
<comment type="caution">
    <text evidence="10">The sequence shown here is derived from an EMBL/GenBank/DDBJ whole genome shotgun (WGS) entry which is preliminary data.</text>
</comment>
<evidence type="ECO:0000313" key="10">
    <source>
        <dbReference type="EMBL" id="GIM78546.1"/>
    </source>
</evidence>
<dbReference type="SUPFAM" id="SSF52743">
    <property type="entry name" value="Subtilisin-like"/>
    <property type="match status" value="1"/>
</dbReference>
<feature type="active site" description="Charge relay system" evidence="5">
    <location>
        <position position="93"/>
    </location>
</feature>
<dbReference type="InterPro" id="IPR015500">
    <property type="entry name" value="Peptidase_S8_subtilisin-rel"/>
</dbReference>
<dbReference type="AlphaFoldDB" id="A0A919SW32"/>
<keyword evidence="4 5" id="KW-0720">Serine protease</keyword>
<keyword evidence="3 5" id="KW-0378">Hydrolase</keyword>
<dbReference type="PANTHER" id="PTHR43806:SF11">
    <property type="entry name" value="CEREVISIN-RELATED"/>
    <property type="match status" value="1"/>
</dbReference>
<feature type="transmembrane region" description="Helical" evidence="7">
    <location>
        <begin position="347"/>
        <end position="367"/>
    </location>
</feature>
<dbReference type="PROSITE" id="PS00137">
    <property type="entry name" value="SUBTILASE_HIS"/>
    <property type="match status" value="1"/>
</dbReference>
<evidence type="ECO:0000256" key="6">
    <source>
        <dbReference type="SAM" id="MobiDB-lite"/>
    </source>
</evidence>
<keyword evidence="7" id="KW-1133">Transmembrane helix</keyword>
<evidence type="ECO:0000313" key="11">
    <source>
        <dbReference type="Proteomes" id="UP000680865"/>
    </source>
</evidence>
<comment type="similarity">
    <text evidence="1 5">Belongs to the peptidase S8 family.</text>
</comment>
<reference evidence="10" key="1">
    <citation type="submission" date="2021-03" db="EMBL/GenBank/DDBJ databases">
        <title>Whole genome shotgun sequence of Actinoplanes consettensis NBRC 14913.</title>
        <authorList>
            <person name="Komaki H."/>
            <person name="Tamura T."/>
        </authorList>
    </citation>
    <scope>NUCLEOTIDE SEQUENCE</scope>
    <source>
        <strain evidence="10">NBRC 14913</strain>
    </source>
</reference>
<keyword evidence="2 5" id="KW-0645">Protease</keyword>
<dbReference type="PROSITE" id="PS00136">
    <property type="entry name" value="SUBTILASE_ASP"/>
    <property type="match status" value="1"/>
</dbReference>
<evidence type="ECO:0000256" key="2">
    <source>
        <dbReference type="ARBA" id="ARBA00022670"/>
    </source>
</evidence>
<evidence type="ECO:0000256" key="5">
    <source>
        <dbReference type="PROSITE-ProRule" id="PRU01240"/>
    </source>
</evidence>
<feature type="active site" description="Charge relay system" evidence="5">
    <location>
        <position position="60"/>
    </location>
</feature>
<accession>A0A919SW32</accession>
<name>A0A919SW32_9ACTN</name>
<dbReference type="Pfam" id="PF00082">
    <property type="entry name" value="Peptidase_S8"/>
    <property type="match status" value="1"/>
</dbReference>
<dbReference type="InterPro" id="IPR036852">
    <property type="entry name" value="Peptidase_S8/S53_dom_sf"/>
</dbReference>
<feature type="signal peptide" evidence="8">
    <location>
        <begin position="1"/>
        <end position="27"/>
    </location>
</feature>
<keyword evidence="8" id="KW-0732">Signal</keyword>
<dbReference type="Gene3D" id="3.40.50.200">
    <property type="entry name" value="Peptidase S8/S53 domain"/>
    <property type="match status" value="1"/>
</dbReference>
<evidence type="ECO:0000256" key="3">
    <source>
        <dbReference type="ARBA" id="ARBA00022801"/>
    </source>
</evidence>
<dbReference type="EMBL" id="BOQP01000035">
    <property type="protein sequence ID" value="GIM78546.1"/>
    <property type="molecule type" value="Genomic_DNA"/>
</dbReference>
<evidence type="ECO:0000256" key="1">
    <source>
        <dbReference type="ARBA" id="ARBA00011073"/>
    </source>
</evidence>
<organism evidence="10 11">
    <name type="scientific">Winogradskya consettensis</name>
    <dbReference type="NCBI Taxonomy" id="113560"/>
    <lineage>
        <taxon>Bacteria</taxon>
        <taxon>Bacillati</taxon>
        <taxon>Actinomycetota</taxon>
        <taxon>Actinomycetes</taxon>
        <taxon>Micromonosporales</taxon>
        <taxon>Micromonosporaceae</taxon>
        <taxon>Winogradskya</taxon>
    </lineage>
</organism>
<dbReference type="GO" id="GO:0004252">
    <property type="term" value="F:serine-type endopeptidase activity"/>
    <property type="evidence" value="ECO:0007669"/>
    <property type="project" value="UniProtKB-UniRule"/>
</dbReference>
<protein>
    <submittedName>
        <fullName evidence="10">Type VII secretion-associated serine protease</fullName>
    </submittedName>
</protein>
<dbReference type="PRINTS" id="PR00723">
    <property type="entry name" value="SUBTILISIN"/>
</dbReference>
<feature type="active site" description="Charge relay system" evidence="5">
    <location>
        <position position="247"/>
    </location>
</feature>